<dbReference type="PROSITE" id="PS50018">
    <property type="entry name" value="RAS_GTPASE_ACTIV_2"/>
    <property type="match status" value="1"/>
</dbReference>
<sequence length="2619" mass="297786">MKDDTKMILSLIERIGSKLPCKSGKKLDTLEADGLIQHIVNAIVDLSKFKLDTIAQNLTQLLENISKNTQTTYEELPSNDVLQSQLFILKILSACMTHHWKCHRGASVESPSKENSTEESSTNPSNPSNLSFKLPKSWDDPPPLDDNLAIFILKVLSRFLYQMASQEDYNPNIQVGQSGGSNRESPIHSVQTADRSPATYELVSEIFKSAGRVIFYISASNWNVVFARIKKRISYLSSISDDWPDTSELKLLECSDLNSKRLSMVLQELCNSFMNLKRYTQISLAVVLRKAIWNWIEVFPAEFVRLCQSQKRMEGGPELLFDICNNISSASRTSKSLFWPLQTMLLILCPDMLMNAVSLDKPSNKVHRKILFFDNLKKSLRGRNHAEVAAACYVDIFKASTYVAKNEKSALRQIVPEIEIELRDKLFDPNRPFPNEQNVDQRLMTDCLTALFRINPENTLRTLIPICVREDAPNAFKLVLVKSCYSIAAEEPRLPWSPKINTMYSYLAAPLRKLFQDLINVRTTTPFDISRRNRRSHDEYVERTEIILNILKLYRTEPYLAIVERNTNEQIIDNQSIILGIMKCLNDSNYNIRTTAADTLLELHNPDLIELWGTGENKMQHFWYISSQITCTVAKQILEMKDKDEYIKYMLELLFQLLLRRNEFLRDHKEEPITPTNIPDRLSSNIALENALLVSLCSSDIEICSIAINCFAQLCTEAQITAENFTIDVDEPQELPLPSQMTIVENWNVYVELSNSPYIVPGRMAQQRRIRKLLRLMTRPTSGNIGAWEQAWTRWKELTEIIAKQSEEQIPLSPLPPKKGLGLAAFLSPVAKVSPPVVVPDINESQTIEWHNYTGFLAALGGCCGHERLLNSSSGRVFDIFNQIPSGADYIIKIEKFVQEMVTLLVSDTIFVRESVKDTLGTELSPRLYVILFCHLESIVSRFDKDGEASPQEKFTLFVDQAISVLKLILERIYDVSDNLYSCDIGGLVLSFARYLNKLGTNNTSLRIKKKMCQLAELLMLKKEYVNLRQEIKLRNILLEIIMEWTSDYTKSDNSSGVENHVASNKSERLHRELDQACLKTIVALLHLLPLQPSEIPHEADLSEIKRKMFYKYFSFFIKLLNRCRILEAIDSGTHSAKNNQDLQMLLSKSKEYVKDLGPLKDYTILALSNLLSANVDSGLKFSLSMGYHEDSKTRTAFMQVLTNILNQGAEFEGLDENAMKERYNRLVEVVTNSDLDIALSLCEVCPTTEQDELSRVLVTVFDSQNKLLDFFKAIFDNEVNRTDNEADLFRKTSIATRLLASFAKAHGNEYLHETLRPVLNDLVEKPPNYSCELYKDRIAPGEDLEENLKNLKELAEAFINAICGSSDKIPRSFRYVCHYIAKAVERKFPEVKYIMVGSFIFLRFFNPALAVPDNELCKPISNQKIQRALILVTKVVQNLANDIVFGAREPFLMNMNDFLKEHIHQMKTFLEEISRSPYSTPTAELKTTDFAPRRLDENSKKALHKHLYNNQERMAREISARRVKYSLSGISMDSEQAQTNKMAWEKLATLLAQLGPPAEQLKKEIIYVHTSYYDTTNHYFREFMKRNKDRNLDSIAEKNIFYESGVSKEKHPVFYYIAKRLEAESTDIELLMYHVLNTFEMRMGKPFEVVVDLTQFSSNNEIQSQWVQQFIQILPFDIQENLVRLYFYNTNTAFRKFAKKLNRPLPHKIAKRAVFCCSLAELHEYISSGEIGLPRATTSLDTDPSNIYANVTRISNYRMHIPVIIRISNEYVQILTQRKQDLTYGLSCQINDVLHISEIEDISKSTHRNDDQEFIIKQDRGRPVYSFSSQKREIIMQAINGSKARYQLAKPSTTMLERSSISPSSVPGTLLNMSLLNIGSDDPNLRLASYNLLVALSLNFNFDVGKQLLSAKGLCIPANNSTFILILSEKLAISETGLTLEFLSEFFVGFYKSNTPQKHLCLQYMAPWLQNLALYYRNGAEHQPHIIKIRQIIKSLIDMTTKEPELYTAIQSNVWNTLKGVDEITNLIIDEFVEYSVNNGISSASAEIIANTVVTLSSVNFRGKIIARLRKVIARTSLNPTRTLTENPAWPEIAVLIRFNLMLSFDNRLHIQLYLPELFHIITILIATGPPFIRASIHGLIVNLVQSLCTVQALDQSNLNRLNILLTELSEPNFKLFFGLSNVSGNAFAMTGESVVDLPNNMPLSSLETVVQALLEVMIYGAPSIDMSNIWRARWMGLVASTAFQPNPAIQPRAFVALGCLARVEVDDDLLYQILVALKGALDNFSENDCSLIQSIIMCLTNIVENLSEESRYLRRMFWLSMALIQIGHIPIFQSAVNLLQVTLRALESYNFFLRKDLSSFLLSSRKPLERIAKEMDKEAGINYKHFSFAVAAALLKGLKNPATKTSTQSALIVFLDIAAKGVNPGNNVIESSMLGYLAALLPMSANDADMKGLLGLSGISDIYVDDTELQTTYYKIFDRLDIPDNQTALLLISLMVTMLQHAESEAERLFLYGFLAEAAHTVPEVFALVYDTLLPKMIQIVSSNDTIPILDAIHSIHYTVICEPLNARTNGNHLSYLSEIGFNHLMDCGSFQTVTREKMKINAKLTSKLIECIICCE</sequence>
<name>A0A397THL8_9GLOM</name>
<dbReference type="CDD" id="cd05392">
    <property type="entry name" value="RasGAP_Neurofibromin_like"/>
    <property type="match status" value="1"/>
</dbReference>
<dbReference type="SUPFAM" id="SSF52087">
    <property type="entry name" value="CRAL/TRIO domain"/>
    <property type="match status" value="1"/>
</dbReference>
<evidence type="ECO:0000313" key="7">
    <source>
        <dbReference type="Proteomes" id="UP000265703"/>
    </source>
</evidence>
<proteinExistence type="predicted"/>
<dbReference type="CDD" id="cd00170">
    <property type="entry name" value="SEC14"/>
    <property type="match status" value="1"/>
</dbReference>
<dbReference type="PANTHER" id="PTHR10194">
    <property type="entry name" value="RAS GTPASE-ACTIVATING PROTEINS"/>
    <property type="match status" value="1"/>
</dbReference>
<dbReference type="Proteomes" id="UP000265703">
    <property type="component" value="Unassembled WGS sequence"/>
</dbReference>
<evidence type="ECO:0000256" key="3">
    <source>
        <dbReference type="SAM" id="MobiDB-lite"/>
    </source>
</evidence>
<dbReference type="OrthoDB" id="28245at2759"/>
<keyword evidence="2" id="KW-0597">Phosphoprotein</keyword>
<comment type="caution">
    <text evidence="6">The sequence shown here is derived from an EMBL/GenBank/DDBJ whole genome shotgun (WGS) entry which is preliminary data.</text>
</comment>
<keyword evidence="7" id="KW-1185">Reference proteome</keyword>
<gene>
    <name evidence="6" type="ORF">C1645_872367</name>
</gene>
<dbReference type="Gene3D" id="2.30.29.30">
    <property type="entry name" value="Pleckstrin-homology domain (PH domain)/Phosphotyrosine-binding domain (PTB)"/>
    <property type="match status" value="1"/>
</dbReference>
<dbReference type="InterPro" id="IPR008936">
    <property type="entry name" value="Rho_GTPase_activation_prot"/>
</dbReference>
<organism evidence="6 7">
    <name type="scientific">Glomus cerebriforme</name>
    <dbReference type="NCBI Taxonomy" id="658196"/>
    <lineage>
        <taxon>Eukaryota</taxon>
        <taxon>Fungi</taxon>
        <taxon>Fungi incertae sedis</taxon>
        <taxon>Mucoromycota</taxon>
        <taxon>Glomeromycotina</taxon>
        <taxon>Glomeromycetes</taxon>
        <taxon>Glomerales</taxon>
        <taxon>Glomeraceae</taxon>
        <taxon>Glomus</taxon>
    </lineage>
</organism>
<evidence type="ECO:0000313" key="6">
    <source>
        <dbReference type="EMBL" id="RIA95985.1"/>
    </source>
</evidence>
<evidence type="ECO:0000256" key="2">
    <source>
        <dbReference type="ARBA" id="ARBA00022553"/>
    </source>
</evidence>
<dbReference type="InterPro" id="IPR039360">
    <property type="entry name" value="Ras_GTPase"/>
</dbReference>
<evidence type="ECO:0000259" key="4">
    <source>
        <dbReference type="PROSITE" id="PS50018"/>
    </source>
</evidence>
<dbReference type="Pfam" id="PF00616">
    <property type="entry name" value="RasGAP"/>
    <property type="match status" value="2"/>
</dbReference>
<evidence type="ECO:0008006" key="8">
    <source>
        <dbReference type="Google" id="ProtNLM"/>
    </source>
</evidence>
<dbReference type="STRING" id="658196.A0A397THL8"/>
<dbReference type="Gene3D" id="3.40.525.10">
    <property type="entry name" value="CRAL-TRIO lipid binding domain"/>
    <property type="match status" value="1"/>
</dbReference>
<evidence type="ECO:0000259" key="5">
    <source>
        <dbReference type="PROSITE" id="PS50191"/>
    </source>
</evidence>
<evidence type="ECO:0000256" key="1">
    <source>
        <dbReference type="ARBA" id="ARBA00022468"/>
    </source>
</evidence>
<dbReference type="Pfam" id="PF13716">
    <property type="entry name" value="CRAL_TRIO_2"/>
    <property type="match status" value="1"/>
</dbReference>
<dbReference type="PROSITE" id="PS50191">
    <property type="entry name" value="CRAL_TRIO"/>
    <property type="match status" value="1"/>
</dbReference>
<keyword evidence="1" id="KW-0343">GTPase activation</keyword>
<dbReference type="InterPro" id="IPR011993">
    <property type="entry name" value="PH-like_dom_sf"/>
</dbReference>
<feature type="region of interest" description="Disordered" evidence="3">
    <location>
        <begin position="106"/>
        <end position="136"/>
    </location>
</feature>
<dbReference type="PANTHER" id="PTHR10194:SF142">
    <property type="entry name" value="NEUROFIBROMIN"/>
    <property type="match status" value="1"/>
</dbReference>
<feature type="domain" description="CRAL-TRIO" evidence="5">
    <location>
        <begin position="1589"/>
        <end position="1746"/>
    </location>
</feature>
<dbReference type="EMBL" id="QKYT01000052">
    <property type="protein sequence ID" value="RIA95985.1"/>
    <property type="molecule type" value="Genomic_DNA"/>
</dbReference>
<dbReference type="InterPro" id="IPR036865">
    <property type="entry name" value="CRAL-TRIO_dom_sf"/>
</dbReference>
<dbReference type="SUPFAM" id="SSF48350">
    <property type="entry name" value="GTPase activation domain, GAP"/>
    <property type="match status" value="1"/>
</dbReference>
<dbReference type="SUPFAM" id="SSF48371">
    <property type="entry name" value="ARM repeat"/>
    <property type="match status" value="2"/>
</dbReference>
<dbReference type="SMART" id="SM00323">
    <property type="entry name" value="RasGAP"/>
    <property type="match status" value="1"/>
</dbReference>
<feature type="compositionally biased region" description="Low complexity" evidence="3">
    <location>
        <begin position="117"/>
        <end position="129"/>
    </location>
</feature>
<dbReference type="Gene3D" id="1.10.506.10">
    <property type="entry name" value="GTPase Activation - p120gap, domain 1"/>
    <property type="match status" value="2"/>
</dbReference>
<accession>A0A397THL8</accession>
<protein>
    <recommendedName>
        <fullName evidence="8">Ras-GAP domain-containing protein</fullName>
    </recommendedName>
</protein>
<feature type="domain" description="Ras-GAP" evidence="4">
    <location>
        <begin position="1250"/>
        <end position="1442"/>
    </location>
</feature>
<dbReference type="GO" id="GO:0005096">
    <property type="term" value="F:GTPase activator activity"/>
    <property type="evidence" value="ECO:0007669"/>
    <property type="project" value="UniProtKB-KW"/>
</dbReference>
<dbReference type="InterPro" id="IPR016024">
    <property type="entry name" value="ARM-type_fold"/>
</dbReference>
<dbReference type="InterPro" id="IPR001251">
    <property type="entry name" value="CRAL-TRIO_dom"/>
</dbReference>
<dbReference type="SMART" id="SM00516">
    <property type="entry name" value="SEC14"/>
    <property type="match status" value="1"/>
</dbReference>
<reference evidence="6 7" key="1">
    <citation type="submission" date="2018-06" db="EMBL/GenBank/DDBJ databases">
        <title>Comparative genomics reveals the genomic features of Rhizophagus irregularis, R. cerebriforme, R. diaphanum and Gigaspora rosea, and their symbiotic lifestyle signature.</title>
        <authorList>
            <person name="Morin E."/>
            <person name="San Clemente H."/>
            <person name="Chen E.C.H."/>
            <person name="De La Providencia I."/>
            <person name="Hainaut M."/>
            <person name="Kuo A."/>
            <person name="Kohler A."/>
            <person name="Murat C."/>
            <person name="Tang N."/>
            <person name="Roy S."/>
            <person name="Loubradou J."/>
            <person name="Henrissat B."/>
            <person name="Grigoriev I.V."/>
            <person name="Corradi N."/>
            <person name="Roux C."/>
            <person name="Martin F.M."/>
        </authorList>
    </citation>
    <scope>NUCLEOTIDE SEQUENCE [LARGE SCALE GENOMIC DNA]</scope>
    <source>
        <strain evidence="6 7">DAOM 227022</strain>
    </source>
</reference>
<dbReference type="InterPro" id="IPR001936">
    <property type="entry name" value="RasGAP_dom"/>
</dbReference>